<comment type="caution">
    <text evidence="1">The sequence shown here is derived from an EMBL/GenBank/DDBJ whole genome shotgun (WGS) entry which is preliminary data.</text>
</comment>
<dbReference type="EMBL" id="BKCJ011540591">
    <property type="protein sequence ID" value="GFD40831.1"/>
    <property type="molecule type" value="Genomic_DNA"/>
</dbReference>
<reference evidence="1" key="1">
    <citation type="journal article" date="2019" name="Sci. Rep.">
        <title>Draft genome of Tanacetum cinerariifolium, the natural source of mosquito coil.</title>
        <authorList>
            <person name="Yamashiro T."/>
            <person name="Shiraishi A."/>
            <person name="Satake H."/>
            <person name="Nakayama K."/>
        </authorList>
    </citation>
    <scope>NUCLEOTIDE SEQUENCE</scope>
</reference>
<evidence type="ECO:0000313" key="1">
    <source>
        <dbReference type="EMBL" id="GFD40831.1"/>
    </source>
</evidence>
<accession>A0A699W7G9</accession>
<feature type="non-terminal residue" evidence="1">
    <location>
        <position position="22"/>
    </location>
</feature>
<organism evidence="1">
    <name type="scientific">Tanacetum cinerariifolium</name>
    <name type="common">Dalmatian daisy</name>
    <name type="synonym">Chrysanthemum cinerariifolium</name>
    <dbReference type="NCBI Taxonomy" id="118510"/>
    <lineage>
        <taxon>Eukaryota</taxon>
        <taxon>Viridiplantae</taxon>
        <taxon>Streptophyta</taxon>
        <taxon>Embryophyta</taxon>
        <taxon>Tracheophyta</taxon>
        <taxon>Spermatophyta</taxon>
        <taxon>Magnoliopsida</taxon>
        <taxon>eudicotyledons</taxon>
        <taxon>Gunneridae</taxon>
        <taxon>Pentapetalae</taxon>
        <taxon>asterids</taxon>
        <taxon>campanulids</taxon>
        <taxon>Asterales</taxon>
        <taxon>Asteraceae</taxon>
        <taxon>Asteroideae</taxon>
        <taxon>Anthemideae</taxon>
        <taxon>Anthemidinae</taxon>
        <taxon>Tanacetum</taxon>
    </lineage>
</organism>
<proteinExistence type="predicted"/>
<sequence length="22" mass="2468">MMYVDGTVCNELNVGRKRPPTS</sequence>
<name>A0A699W7G9_TANCI</name>
<gene>
    <name evidence="1" type="ORF">Tci_912800</name>
</gene>
<protein>
    <submittedName>
        <fullName evidence="1">Uncharacterized protein</fullName>
    </submittedName>
</protein>
<dbReference type="AlphaFoldDB" id="A0A699W7G9"/>